<dbReference type="PRINTS" id="PR01806">
    <property type="entry name" value="VIRFACTRMVIN"/>
</dbReference>
<dbReference type="GO" id="GO:0034204">
    <property type="term" value="P:lipid translocation"/>
    <property type="evidence" value="ECO:0007669"/>
    <property type="project" value="TreeGrafter"/>
</dbReference>
<feature type="transmembrane region" description="Helical" evidence="10">
    <location>
        <begin position="144"/>
        <end position="163"/>
    </location>
</feature>
<dbReference type="GO" id="GO:0005886">
    <property type="term" value="C:plasma membrane"/>
    <property type="evidence" value="ECO:0007669"/>
    <property type="project" value="UniProtKB-SubCell"/>
</dbReference>
<evidence type="ECO:0000256" key="9">
    <source>
        <dbReference type="ARBA" id="ARBA00061532"/>
    </source>
</evidence>
<evidence type="ECO:0000256" key="4">
    <source>
        <dbReference type="ARBA" id="ARBA00022960"/>
    </source>
</evidence>
<feature type="transmembrane region" description="Helical" evidence="10">
    <location>
        <begin position="239"/>
        <end position="259"/>
    </location>
</feature>
<reference evidence="12" key="1">
    <citation type="journal article" date="2020" name="mSystems">
        <title>Genome- and Community-Level Interaction Insights into Carbon Utilization and Element Cycling Functions of Hydrothermarchaeota in Hydrothermal Sediment.</title>
        <authorList>
            <person name="Zhou Z."/>
            <person name="Liu Y."/>
            <person name="Xu W."/>
            <person name="Pan J."/>
            <person name="Luo Z.H."/>
            <person name="Li M."/>
        </authorList>
    </citation>
    <scope>NUCLEOTIDE SEQUENCE [LARGE SCALE GENOMIC DNA]</scope>
    <source>
        <strain evidence="12">SpSt-81</strain>
    </source>
</reference>
<feature type="transmembrane region" description="Helical" evidence="10">
    <location>
        <begin position="170"/>
        <end position="191"/>
    </location>
</feature>
<keyword evidence="7 10" id="KW-0472">Membrane</keyword>
<dbReference type="GO" id="GO:0071555">
    <property type="term" value="P:cell wall organization"/>
    <property type="evidence" value="ECO:0007669"/>
    <property type="project" value="UniProtKB-UniRule"/>
</dbReference>
<evidence type="ECO:0000256" key="10">
    <source>
        <dbReference type="HAMAP-Rule" id="MF_02078"/>
    </source>
</evidence>
<organism evidence="12">
    <name type="scientific">Dictyoglomus thermophilum</name>
    <dbReference type="NCBI Taxonomy" id="14"/>
    <lineage>
        <taxon>Bacteria</taxon>
        <taxon>Pseudomonadati</taxon>
        <taxon>Dictyoglomota</taxon>
        <taxon>Dictyoglomia</taxon>
        <taxon>Dictyoglomales</taxon>
        <taxon>Dictyoglomaceae</taxon>
        <taxon>Dictyoglomus</taxon>
    </lineage>
</organism>
<comment type="subcellular location">
    <subcellularLocation>
        <location evidence="1 10">Cell membrane</location>
        <topology evidence="1 10">Multi-pass membrane protein</topology>
    </subcellularLocation>
</comment>
<gene>
    <name evidence="10 12" type="primary">murJ</name>
    <name evidence="12" type="ORF">ENW00_06180</name>
</gene>
<keyword evidence="5 10" id="KW-0573">Peptidoglycan synthesis</keyword>
<keyword evidence="3 10" id="KW-0812">Transmembrane</keyword>
<feature type="transmembrane region" description="Helical" evidence="10">
    <location>
        <begin position="394"/>
        <end position="412"/>
    </location>
</feature>
<dbReference type="Pfam" id="PF03023">
    <property type="entry name" value="MurJ"/>
    <property type="match status" value="1"/>
</dbReference>
<keyword evidence="2 10" id="KW-1003">Cell membrane</keyword>
<feature type="transmembrane region" description="Helical" evidence="10">
    <location>
        <begin position="485"/>
        <end position="505"/>
    </location>
</feature>
<sequence>MDSGLKKKFKNLIFRQNVTQAAILITILATISRIIGFLREMMIAAFFGAKKFTDSFIVAQAIPGVLAGLISGALSAVFIPLYAEWREKKGKEEAERFTSILLTDILIILIGTTLLAYFLAPFIVNILAPGFNQETRNLTLSFTYIMLPSIIFWGTYGLITGLYNSQKSFFIPNLAGLLGSVIFIISIFLFHKIFGAYILPWGYLANVFVQYILLIPALKRIGVNLRWEFNLKYEGLKKALILIGPIFLGQSVGILNMAVDRIFGSYLSEGSISALNYASRIYQLPMNLFVNALATAIYTDLAFSAQNDNLEKFKLSIEKIIRALLFFIIPATFGLIFLSTPIVQLAFQRGAFDAIATQRTSESLTFYSIGLVFMSINLIMVRGFYALHDTKTPTINSILALLSNIALNTIFIKPLAHRGLALATSLASFISFVLLYRSFRLKIGEVLSKETKRDIIKFMISGALIGMLAFFIYKFLDCVLPSKQIYLAFNLFSAIGIVVMLYLYLGKRWKIDEARKIWSLIDKGLKLVSGILGIK</sequence>
<evidence type="ECO:0000256" key="8">
    <source>
        <dbReference type="ARBA" id="ARBA00060041"/>
    </source>
</evidence>
<evidence type="ECO:0000256" key="11">
    <source>
        <dbReference type="PIRNR" id="PIRNR002869"/>
    </source>
</evidence>
<dbReference type="PANTHER" id="PTHR47019:SF1">
    <property type="entry name" value="LIPID II FLIPPASE MURJ"/>
    <property type="match status" value="1"/>
</dbReference>
<keyword evidence="4 10" id="KW-0133">Cell shape</keyword>
<dbReference type="PIRSF" id="PIRSF002869">
    <property type="entry name" value="MviN"/>
    <property type="match status" value="1"/>
</dbReference>
<feature type="transmembrane region" description="Helical" evidence="10">
    <location>
        <begin position="197"/>
        <end position="218"/>
    </location>
</feature>
<evidence type="ECO:0000256" key="3">
    <source>
        <dbReference type="ARBA" id="ARBA00022692"/>
    </source>
</evidence>
<comment type="similarity">
    <text evidence="9 10 11">Belongs to the MurJ/MviN family.</text>
</comment>
<feature type="transmembrane region" description="Helical" evidence="10">
    <location>
        <begin position="324"/>
        <end position="347"/>
    </location>
</feature>
<evidence type="ECO:0000256" key="6">
    <source>
        <dbReference type="ARBA" id="ARBA00022989"/>
    </source>
</evidence>
<dbReference type="GO" id="GO:0015648">
    <property type="term" value="F:lipid-linked peptidoglycan transporter activity"/>
    <property type="evidence" value="ECO:0007669"/>
    <property type="project" value="UniProtKB-UniRule"/>
</dbReference>
<dbReference type="GO" id="GO:0008360">
    <property type="term" value="P:regulation of cell shape"/>
    <property type="evidence" value="ECO:0007669"/>
    <property type="project" value="UniProtKB-UniRule"/>
</dbReference>
<protein>
    <recommendedName>
        <fullName evidence="10">Probable lipid II flippase MurJ</fullName>
    </recommendedName>
</protein>
<evidence type="ECO:0000313" key="12">
    <source>
        <dbReference type="EMBL" id="HFX13727.1"/>
    </source>
</evidence>
<dbReference type="InterPro" id="IPR004268">
    <property type="entry name" value="MurJ"/>
</dbReference>
<feature type="transmembrane region" description="Helical" evidence="10">
    <location>
        <begin position="284"/>
        <end position="303"/>
    </location>
</feature>
<comment type="pathway">
    <text evidence="10">Cell wall biogenesis; peptidoglycan biosynthesis.</text>
</comment>
<dbReference type="InterPro" id="IPR051050">
    <property type="entry name" value="Lipid_II_flippase_MurJ/MviN"/>
</dbReference>
<dbReference type="PANTHER" id="PTHR47019">
    <property type="entry name" value="LIPID II FLIPPASE MURJ"/>
    <property type="match status" value="1"/>
</dbReference>
<dbReference type="HAMAP" id="MF_02078">
    <property type="entry name" value="MurJ_MviN"/>
    <property type="match status" value="1"/>
</dbReference>
<keyword evidence="10 11" id="KW-0961">Cell wall biogenesis/degradation</keyword>
<dbReference type="UniPathway" id="UPA00219"/>
<accession>A0A7C3MKA0</accession>
<proteinExistence type="inferred from homology"/>
<name>A0A7C3MKA0_DICTH</name>
<evidence type="ECO:0000256" key="1">
    <source>
        <dbReference type="ARBA" id="ARBA00004651"/>
    </source>
</evidence>
<dbReference type="AlphaFoldDB" id="A0A7C3MKA0"/>
<feature type="transmembrane region" description="Helical" evidence="10">
    <location>
        <begin position="418"/>
        <end position="435"/>
    </location>
</feature>
<feature type="transmembrane region" description="Helical" evidence="10">
    <location>
        <begin position="100"/>
        <end position="124"/>
    </location>
</feature>
<dbReference type="EMBL" id="DTIN01000021">
    <property type="protein sequence ID" value="HFX13727.1"/>
    <property type="molecule type" value="Genomic_DNA"/>
</dbReference>
<feature type="transmembrane region" description="Helical" evidence="10">
    <location>
        <begin position="367"/>
        <end position="387"/>
    </location>
</feature>
<comment type="caution">
    <text evidence="12">The sequence shown here is derived from an EMBL/GenBank/DDBJ whole genome shotgun (WGS) entry which is preliminary data.</text>
</comment>
<feature type="transmembrane region" description="Helical" evidence="10">
    <location>
        <begin position="455"/>
        <end position="473"/>
    </location>
</feature>
<dbReference type="NCBIfam" id="TIGR01695">
    <property type="entry name" value="murJ_mviN"/>
    <property type="match status" value="1"/>
</dbReference>
<keyword evidence="6 10" id="KW-1133">Transmembrane helix</keyword>
<dbReference type="GO" id="GO:0009252">
    <property type="term" value="P:peptidoglycan biosynthetic process"/>
    <property type="evidence" value="ECO:0007669"/>
    <property type="project" value="UniProtKB-UniRule"/>
</dbReference>
<comment type="function">
    <text evidence="8 10 11">Involved in peptidoglycan biosynthesis. Transports lipid-linked peptidoglycan precursors from the inner to the outer leaflet of the cytoplasmic membrane.</text>
</comment>
<keyword evidence="10 11" id="KW-0813">Transport</keyword>
<evidence type="ECO:0000256" key="5">
    <source>
        <dbReference type="ARBA" id="ARBA00022984"/>
    </source>
</evidence>
<feature type="transmembrane region" description="Helical" evidence="10">
    <location>
        <begin position="55"/>
        <end position="79"/>
    </location>
</feature>
<dbReference type="CDD" id="cd13123">
    <property type="entry name" value="MATE_MurJ_like"/>
    <property type="match status" value="1"/>
</dbReference>
<evidence type="ECO:0000256" key="2">
    <source>
        <dbReference type="ARBA" id="ARBA00022475"/>
    </source>
</evidence>
<feature type="transmembrane region" description="Helical" evidence="10">
    <location>
        <begin position="21"/>
        <end position="49"/>
    </location>
</feature>
<evidence type="ECO:0000256" key="7">
    <source>
        <dbReference type="ARBA" id="ARBA00023136"/>
    </source>
</evidence>